<sequence length="120" mass="13877">MTDIAAEIPSFPLARDPRCPFQPPPAYTRLRAEQPVSRATLWNGQTVWLITRHADQRKILIDPRFSADTTRPGYPWVSPAQAATLGKTRSFVFMDDPEHNRYRSKLTREFTVRRIDALRP</sequence>
<evidence type="ECO:0000256" key="1">
    <source>
        <dbReference type="ARBA" id="ARBA00010617"/>
    </source>
</evidence>
<name>A0A5N8W8X4_9ACTN</name>
<evidence type="ECO:0000313" key="3">
    <source>
        <dbReference type="Proteomes" id="UP000326979"/>
    </source>
</evidence>
<proteinExistence type="inferred from homology"/>
<dbReference type="Gene3D" id="1.10.630.10">
    <property type="entry name" value="Cytochrome P450"/>
    <property type="match status" value="1"/>
</dbReference>
<dbReference type="Proteomes" id="UP000326979">
    <property type="component" value="Unassembled WGS sequence"/>
</dbReference>
<keyword evidence="3" id="KW-1185">Reference proteome</keyword>
<gene>
    <name evidence="2" type="ORF">FNH04_28995</name>
</gene>
<dbReference type="PANTHER" id="PTHR46696:SF1">
    <property type="entry name" value="CYTOCHROME P450 YJIB-RELATED"/>
    <property type="match status" value="1"/>
</dbReference>
<organism evidence="2 3">
    <name type="scientific">Streptomyces phyllanthi</name>
    <dbReference type="NCBI Taxonomy" id="1803180"/>
    <lineage>
        <taxon>Bacteria</taxon>
        <taxon>Bacillati</taxon>
        <taxon>Actinomycetota</taxon>
        <taxon>Actinomycetes</taxon>
        <taxon>Kitasatosporales</taxon>
        <taxon>Streptomycetaceae</taxon>
        <taxon>Streptomyces</taxon>
    </lineage>
</organism>
<dbReference type="GO" id="GO:0020037">
    <property type="term" value="F:heme binding"/>
    <property type="evidence" value="ECO:0007669"/>
    <property type="project" value="InterPro"/>
</dbReference>
<comment type="caution">
    <text evidence="2">The sequence shown here is derived from an EMBL/GenBank/DDBJ whole genome shotgun (WGS) entry which is preliminary data.</text>
</comment>
<reference evidence="2 3" key="1">
    <citation type="submission" date="2019-07" db="EMBL/GenBank/DDBJ databases">
        <title>New species of Amycolatopsis and Streptomyces.</title>
        <authorList>
            <person name="Duangmal K."/>
            <person name="Teo W.F.A."/>
            <person name="Lipun K."/>
        </authorList>
    </citation>
    <scope>NUCLEOTIDE SEQUENCE [LARGE SCALE GENOMIC DNA]</scope>
    <source>
        <strain evidence="2 3">TISTR 2346</strain>
    </source>
</reference>
<dbReference type="SUPFAM" id="SSF48264">
    <property type="entry name" value="Cytochrome P450"/>
    <property type="match status" value="1"/>
</dbReference>
<evidence type="ECO:0000313" key="2">
    <source>
        <dbReference type="EMBL" id="MPY43789.1"/>
    </source>
</evidence>
<dbReference type="PANTHER" id="PTHR46696">
    <property type="entry name" value="P450, PUTATIVE (EUROFUNG)-RELATED"/>
    <property type="match status" value="1"/>
</dbReference>
<dbReference type="GO" id="GO:0004497">
    <property type="term" value="F:monooxygenase activity"/>
    <property type="evidence" value="ECO:0007669"/>
    <property type="project" value="InterPro"/>
</dbReference>
<dbReference type="GO" id="GO:0005506">
    <property type="term" value="F:iron ion binding"/>
    <property type="evidence" value="ECO:0007669"/>
    <property type="project" value="InterPro"/>
</dbReference>
<dbReference type="InterPro" id="IPR036396">
    <property type="entry name" value="Cyt_P450_sf"/>
</dbReference>
<comment type="similarity">
    <text evidence="1">Belongs to the cytochrome P450 family.</text>
</comment>
<protein>
    <submittedName>
        <fullName evidence="2">Cytochrome P450</fullName>
    </submittedName>
</protein>
<feature type="non-terminal residue" evidence="2">
    <location>
        <position position="120"/>
    </location>
</feature>
<dbReference type="GO" id="GO:0016705">
    <property type="term" value="F:oxidoreductase activity, acting on paired donors, with incorporation or reduction of molecular oxygen"/>
    <property type="evidence" value="ECO:0007669"/>
    <property type="project" value="InterPro"/>
</dbReference>
<dbReference type="EMBL" id="VJZE01000258">
    <property type="protein sequence ID" value="MPY43789.1"/>
    <property type="molecule type" value="Genomic_DNA"/>
</dbReference>
<accession>A0A5N8W8X4</accession>
<dbReference type="AlphaFoldDB" id="A0A5N8W8X4"/>